<dbReference type="PANTHER" id="PTHR47529">
    <property type="entry name" value="PEPTIDYL-PROLYL CIS-TRANS ISOMERASE D"/>
    <property type="match status" value="1"/>
</dbReference>
<evidence type="ECO:0000256" key="8">
    <source>
        <dbReference type="ARBA" id="ARBA00023186"/>
    </source>
</evidence>
<gene>
    <name evidence="16" type="ORF">DI555_14420</name>
</gene>
<dbReference type="GO" id="GO:0005886">
    <property type="term" value="C:plasma membrane"/>
    <property type="evidence" value="ECO:0007669"/>
    <property type="project" value="UniProtKB-SubCell"/>
</dbReference>
<accession>A0A2W5QGW2</accession>
<proteinExistence type="inferred from homology"/>
<evidence type="ECO:0000256" key="3">
    <source>
        <dbReference type="ARBA" id="ARBA00022475"/>
    </source>
</evidence>
<evidence type="ECO:0000313" key="16">
    <source>
        <dbReference type="EMBL" id="PZQ53923.1"/>
    </source>
</evidence>
<dbReference type="SUPFAM" id="SSF54534">
    <property type="entry name" value="FKBP-like"/>
    <property type="match status" value="1"/>
</dbReference>
<protein>
    <recommendedName>
        <fullName evidence="2">Parvulin-like PPIase</fullName>
    </recommendedName>
    <alternativeName>
        <fullName evidence="9">Peptidyl-prolyl cis-trans isomerase plp</fullName>
    </alternativeName>
    <alternativeName>
        <fullName evidence="12">Periplasmic chaperone PpiD</fullName>
    </alternativeName>
    <alternativeName>
        <fullName evidence="13">Periplasmic folding chaperone</fullName>
    </alternativeName>
    <alternativeName>
        <fullName evidence="10">Rotamase plp</fullName>
    </alternativeName>
</protein>
<evidence type="ECO:0000256" key="1">
    <source>
        <dbReference type="ARBA" id="ARBA00004382"/>
    </source>
</evidence>
<evidence type="ECO:0000256" key="4">
    <source>
        <dbReference type="ARBA" id="ARBA00022519"/>
    </source>
</evidence>
<dbReference type="Pfam" id="PF13624">
    <property type="entry name" value="SurA_N_3"/>
    <property type="match status" value="1"/>
</dbReference>
<organism evidence="16 17">
    <name type="scientific">Novosphingobium pentaromativorans</name>
    <dbReference type="NCBI Taxonomy" id="205844"/>
    <lineage>
        <taxon>Bacteria</taxon>
        <taxon>Pseudomonadati</taxon>
        <taxon>Pseudomonadota</taxon>
        <taxon>Alphaproteobacteria</taxon>
        <taxon>Sphingomonadales</taxon>
        <taxon>Sphingomonadaceae</taxon>
        <taxon>Novosphingobium</taxon>
    </lineage>
</organism>
<dbReference type="InterPro" id="IPR000297">
    <property type="entry name" value="PPIase_PpiC"/>
</dbReference>
<keyword evidence="8" id="KW-0143">Chaperone</keyword>
<feature type="domain" description="PpiC" evidence="15">
    <location>
        <begin position="259"/>
        <end position="360"/>
    </location>
</feature>
<dbReference type="InterPro" id="IPR046357">
    <property type="entry name" value="PPIase_dom_sf"/>
</dbReference>
<evidence type="ECO:0000313" key="17">
    <source>
        <dbReference type="Proteomes" id="UP000249082"/>
    </source>
</evidence>
<dbReference type="SUPFAM" id="SSF109998">
    <property type="entry name" value="Triger factor/SurA peptide-binding domain-like"/>
    <property type="match status" value="1"/>
</dbReference>
<sequence>MLSFFRNVLKSKIGAGIALAVLVLITLAFVGGDLTGLSDSTGITNGSSVATVGKDDIQENELGLAAKSALTRVQAEDPTMTMKMLIAQGGLEQVLDELIDRTATAFFGKKIGVVAGDRLIDSEIARIPAFQGVDGKFDQTTYRQLLAQQGLSEKSLRDDIAQGLIAQQLMLPAQFGTTMSSFAAKRYAALLDENRSGSVVALPSQVFFPANAPSDAELQAFYKAHTNAFIRPERRVIRYAAFGESAVKDVAAPGDADIAKRYQADKALYAAQDNRKITQLIVPTEAAAKAVAAEVAGGKTLEVVAKEKGLSTANLEFFSKEQLSGQFSPAVADAVFAAPVGKLAAPQKSALGWHLIRVEEEQKKPERTLAAVKDEIVAKVTEEKKRAAFTDLLAKIEDEFGNGASLVEVAKSLGATVETTAPITANGQVYGKPGETAPALLQPVLKTAFGMDQEKPQSAQVGKEGNQVSPEASFIVYDVTQITPSAPAPFKEIVNDVKSAWQLDKGAAAAKAAAIQIQAQIRQGKSLEQAVAALGKTLPPAEQVSMSRATLTAALRSGRQVPPPVSLMFHMAKGTVKVQAAGQDRGWFVVVLKDVVPGKVESAQLVEGTQRELGGQLGQAYTDALSKAIRKEVGVTKHDKAIAAVRDQLAGAGSAE</sequence>
<dbReference type="PANTHER" id="PTHR47529:SF1">
    <property type="entry name" value="PERIPLASMIC CHAPERONE PPID"/>
    <property type="match status" value="1"/>
</dbReference>
<evidence type="ECO:0000256" key="10">
    <source>
        <dbReference type="ARBA" id="ARBA00031484"/>
    </source>
</evidence>
<dbReference type="GO" id="GO:0003755">
    <property type="term" value="F:peptidyl-prolyl cis-trans isomerase activity"/>
    <property type="evidence" value="ECO:0007669"/>
    <property type="project" value="UniProtKB-KW"/>
</dbReference>
<comment type="subcellular location">
    <subcellularLocation>
        <location evidence="1">Cell inner membrane</location>
        <topology evidence="1">Single-pass type II membrane protein</topology>
        <orientation evidence="1">Periplasmic side</orientation>
    </subcellularLocation>
</comment>
<dbReference type="Gene3D" id="3.10.50.40">
    <property type="match status" value="1"/>
</dbReference>
<dbReference type="AlphaFoldDB" id="A0A2W5QGW2"/>
<dbReference type="Gene3D" id="1.10.4030.10">
    <property type="entry name" value="Porin chaperone SurA, peptide-binding domain"/>
    <property type="match status" value="1"/>
</dbReference>
<keyword evidence="6" id="KW-1133">Transmembrane helix</keyword>
<evidence type="ECO:0000256" key="12">
    <source>
        <dbReference type="ARBA" id="ARBA00040743"/>
    </source>
</evidence>
<dbReference type="Proteomes" id="UP000249082">
    <property type="component" value="Unassembled WGS sequence"/>
</dbReference>
<comment type="caution">
    <text evidence="16">The sequence shown here is derived from an EMBL/GenBank/DDBJ whole genome shotgun (WGS) entry which is preliminary data.</text>
</comment>
<evidence type="ECO:0000256" key="6">
    <source>
        <dbReference type="ARBA" id="ARBA00022989"/>
    </source>
</evidence>
<reference evidence="16 17" key="1">
    <citation type="submission" date="2017-08" db="EMBL/GenBank/DDBJ databases">
        <title>Infants hospitalized years apart are colonized by the same room-sourced microbial strains.</title>
        <authorList>
            <person name="Brooks B."/>
            <person name="Olm M.R."/>
            <person name="Firek B.A."/>
            <person name="Baker R."/>
            <person name="Thomas B.C."/>
            <person name="Morowitz M.J."/>
            <person name="Banfield J.F."/>
        </authorList>
    </citation>
    <scope>NUCLEOTIDE SEQUENCE [LARGE SCALE GENOMIC DNA]</scope>
    <source>
        <strain evidence="16">S2_005_002_R2_33</strain>
    </source>
</reference>
<evidence type="ECO:0000256" key="5">
    <source>
        <dbReference type="ARBA" id="ARBA00022692"/>
    </source>
</evidence>
<keyword evidence="3" id="KW-1003">Cell membrane</keyword>
<keyword evidence="5" id="KW-0812">Transmembrane</keyword>
<dbReference type="EMBL" id="QFPX01000011">
    <property type="protein sequence ID" value="PZQ53923.1"/>
    <property type="molecule type" value="Genomic_DNA"/>
</dbReference>
<evidence type="ECO:0000256" key="7">
    <source>
        <dbReference type="ARBA" id="ARBA00023136"/>
    </source>
</evidence>
<evidence type="ECO:0000256" key="2">
    <source>
        <dbReference type="ARBA" id="ARBA00018370"/>
    </source>
</evidence>
<dbReference type="PROSITE" id="PS50198">
    <property type="entry name" value="PPIC_PPIASE_2"/>
    <property type="match status" value="1"/>
</dbReference>
<dbReference type="InterPro" id="IPR052029">
    <property type="entry name" value="PpiD_chaperone"/>
</dbReference>
<evidence type="ECO:0000256" key="13">
    <source>
        <dbReference type="ARBA" id="ARBA00042775"/>
    </source>
</evidence>
<evidence type="ECO:0000256" key="14">
    <source>
        <dbReference type="PROSITE-ProRule" id="PRU00278"/>
    </source>
</evidence>
<keyword evidence="4" id="KW-0997">Cell inner membrane</keyword>
<evidence type="ECO:0000256" key="9">
    <source>
        <dbReference type="ARBA" id="ARBA00030642"/>
    </source>
</evidence>
<dbReference type="InterPro" id="IPR027304">
    <property type="entry name" value="Trigger_fact/SurA_dom_sf"/>
</dbReference>
<keyword evidence="14" id="KW-0697">Rotamase</keyword>
<evidence type="ECO:0000259" key="15">
    <source>
        <dbReference type="PROSITE" id="PS50198"/>
    </source>
</evidence>
<comment type="similarity">
    <text evidence="11">Belongs to the PpiD chaperone family.</text>
</comment>
<keyword evidence="7" id="KW-0472">Membrane</keyword>
<dbReference type="Pfam" id="PF13145">
    <property type="entry name" value="Rotamase_2"/>
    <property type="match status" value="1"/>
</dbReference>
<name>A0A2W5QGW2_9SPHN</name>
<keyword evidence="14 16" id="KW-0413">Isomerase</keyword>
<evidence type="ECO:0000256" key="11">
    <source>
        <dbReference type="ARBA" id="ARBA00038408"/>
    </source>
</evidence>